<dbReference type="Gene3D" id="1.10.510.10">
    <property type="entry name" value="Transferase(Phosphotransferase) domain 1"/>
    <property type="match status" value="1"/>
</dbReference>
<organism evidence="5 6">
    <name type="scientific">Paenibacillus endophyticus</name>
    <dbReference type="NCBI Taxonomy" id="1294268"/>
    <lineage>
        <taxon>Bacteria</taxon>
        <taxon>Bacillati</taxon>
        <taxon>Bacillota</taxon>
        <taxon>Bacilli</taxon>
        <taxon>Bacillales</taxon>
        <taxon>Paenibacillaceae</taxon>
        <taxon>Paenibacillus</taxon>
    </lineage>
</organism>
<dbReference type="InterPro" id="IPR036388">
    <property type="entry name" value="WH-like_DNA-bd_sf"/>
</dbReference>
<dbReference type="GO" id="GO:0004672">
    <property type="term" value="F:protein kinase activity"/>
    <property type="evidence" value="ECO:0007669"/>
    <property type="project" value="InterPro"/>
</dbReference>
<dbReference type="GO" id="GO:0045892">
    <property type="term" value="P:negative regulation of DNA-templated transcription"/>
    <property type="evidence" value="ECO:0007669"/>
    <property type="project" value="UniProtKB-ARBA"/>
</dbReference>
<feature type="domain" description="HTH luxR-type" evidence="4">
    <location>
        <begin position="1384"/>
        <end position="1449"/>
    </location>
</feature>
<dbReference type="SUPFAM" id="SSF46894">
    <property type="entry name" value="C-terminal effector domain of the bipartite response regulators"/>
    <property type="match status" value="1"/>
</dbReference>
<dbReference type="EMBL" id="JACHXW010000011">
    <property type="protein sequence ID" value="MBB3153627.1"/>
    <property type="molecule type" value="Genomic_DNA"/>
</dbReference>
<dbReference type="GO" id="GO:0003677">
    <property type="term" value="F:DNA binding"/>
    <property type="evidence" value="ECO:0007669"/>
    <property type="project" value="UniProtKB-KW"/>
</dbReference>
<dbReference type="Gene3D" id="3.30.450.40">
    <property type="match status" value="1"/>
</dbReference>
<evidence type="ECO:0000313" key="5">
    <source>
        <dbReference type="EMBL" id="MBB3153627.1"/>
    </source>
</evidence>
<gene>
    <name evidence="5" type="ORF">FHS16_003702</name>
</gene>
<proteinExistence type="predicted"/>
<dbReference type="InterPro" id="IPR027417">
    <property type="entry name" value="P-loop_NTPase"/>
</dbReference>
<dbReference type="PROSITE" id="PS50011">
    <property type="entry name" value="PROTEIN_KINASE_DOM"/>
    <property type="match status" value="1"/>
</dbReference>
<evidence type="ECO:0000259" key="4">
    <source>
        <dbReference type="PROSITE" id="PS50043"/>
    </source>
</evidence>
<dbReference type="RefSeq" id="WP_183565575.1">
    <property type="nucleotide sequence ID" value="NZ_CBCSLB010000010.1"/>
</dbReference>
<dbReference type="PANTHER" id="PTHR43642">
    <property type="entry name" value="HYBRID SIGNAL TRANSDUCTION HISTIDINE KINASE G"/>
    <property type="match status" value="1"/>
</dbReference>
<evidence type="ECO:0000256" key="2">
    <source>
        <dbReference type="ARBA" id="ARBA00023163"/>
    </source>
</evidence>
<dbReference type="InterPro" id="IPR041664">
    <property type="entry name" value="AAA_16"/>
</dbReference>
<keyword evidence="2" id="KW-0804">Transcription</keyword>
<dbReference type="InterPro" id="IPR029016">
    <property type="entry name" value="GAF-like_dom_sf"/>
</dbReference>
<sequence>MVLTEAIHLKEMMNGGPMNVSSFLHIAIGLTESVHLAHKQNELFGNWSPANIQIQLDMKAAISIDPLLMDYTYMSPEQTGRINHMPDGRSDLYALGMIFYEMLSGRLPFHAQSVEEWIHVHLAVVPKPLSEWRSEMAGSLEAVIMKLLSKNPEERYQSAYGLLSDLKWCALSMEEKGEVISFEIAQADEASRFRLPQTLFGREVEERALRDAFEQAKAGASSFVFVSGSAGSGKTVLVRALQMLVRRDGGRFVSGKCDMMNRDIPFSSLLEALRSLIRQIWSESPDRVAKLKKQLTKALGLGAAVIVQLLPEAAELFDVIPAIEPLHPAEAAIRFNRLVPIFIKVFVDKQHPLVIFLDDLQWADPATIDVLRTIVHDQARPGLLVISAFREEFTLGWQKHEENKVDAAAWMAESLSLHDEFQLSVHHIHLEALSYIEVRQFVSDVLDENSARIRSLAEVLYHRTGGNPLYLNRLLDNLYRENKLYYDEVEASWVWEPSVITDIPEDPDIVHLIEARIRMLSPEKIELLAIGAAIGHRFCPLTISLVSGNSLLHVRRLLHVIEEEGLICRENDTEESDGVERYYRFLHDRIQQAAYMTMSESDQTSLHLSIGRVIRDDLSSESVFTIFDMVHHLNLGSKKIVDDAEKRELAAFNYQAGIKSKATTAFTAALHFYEIALRLSGGDWQNTASLDYRLLLEVSECEYMCGHTDRAEELLANLMSCTTNVVERSHIYLIRIAMYSYLKKDETAVHIGQQALAELSWHLPSKPSKALVIKEILMTQSALFNKGSEVPHLPINRDPRYKALSDLVMAISLPVYVLSLEQSAVLFSRFVRYGLKYGSNEAFSFMLASYGMVIYKMSGFRTGPQYVDQAFHLAASFDSADLRSRLYYLKGLVGIINPDEGIKQFEKSIQYGMESANLTYVSIAMMTTITNYTGDLYSLSARIKDYEETSQQLVDGVTRNIFRRAKWYIAQMQDGAGESDEVVKSLLNEPYKDFLNNEVYYTCTCNIEIAYLFGRYQEALEWAKRGEKNTFLQTRPHVRKQRMYHSLTLAAMYSEASPNEQKRIRMKLREHLRSMRRWSGYSDKDSSAYLLLSAEIYRMEGNRVAAAERYEEATRAARQAGEGLMEAISCERASVFYRQMGSMNGAEALIADACDTYTRWGATAKARQLRETNEGLRTAAIERIGDDKAVTEEPSAIEIKSEFTSWLTADNRQYKQQQEWMSSLDHCHTMDQFLELAIRYSGAEKGFIVGSEGESYAVEKEVSLSDSSGASYGESIIRYVLKTGESVVLVNASHSSYSADPSIRRNQSQSVLCMPVLFTGGLTPFALYLENSLIAGVFTQEIRVMLEQMIARMMYVKSLDEARSQSYSPIVPTDDLSSTSAKASQLLFESLTNRETEILYALTDGLTNKEIAYRFGLTEGTVKGYIHNVYGKLGVKRRSQAIARAKELELLN</sequence>
<keyword evidence="5" id="KW-0238">DNA-binding</keyword>
<dbReference type="PANTHER" id="PTHR43642:SF1">
    <property type="entry name" value="HYBRID SIGNAL TRANSDUCTION HISTIDINE KINASE G"/>
    <property type="match status" value="1"/>
</dbReference>
<dbReference type="Pfam" id="PF00069">
    <property type="entry name" value="Pkinase"/>
    <property type="match status" value="1"/>
</dbReference>
<dbReference type="SUPFAM" id="SSF52540">
    <property type="entry name" value="P-loop containing nucleoside triphosphate hydrolases"/>
    <property type="match status" value="1"/>
</dbReference>
<dbReference type="Proteomes" id="UP000518605">
    <property type="component" value="Unassembled WGS sequence"/>
</dbReference>
<dbReference type="SUPFAM" id="SSF55781">
    <property type="entry name" value="GAF domain-like"/>
    <property type="match status" value="1"/>
</dbReference>
<dbReference type="SUPFAM" id="SSF56112">
    <property type="entry name" value="Protein kinase-like (PK-like)"/>
    <property type="match status" value="1"/>
</dbReference>
<keyword evidence="6" id="KW-1185">Reference proteome</keyword>
<accession>A0A7W5GC47</accession>
<dbReference type="Pfam" id="PF00196">
    <property type="entry name" value="GerE"/>
    <property type="match status" value="1"/>
</dbReference>
<dbReference type="SMART" id="SM00421">
    <property type="entry name" value="HTH_LUXR"/>
    <property type="match status" value="1"/>
</dbReference>
<comment type="caution">
    <text evidence="5">The sequence shown here is derived from an EMBL/GenBank/DDBJ whole genome shotgun (WGS) entry which is preliminary data.</text>
</comment>
<dbReference type="InterPro" id="IPR000719">
    <property type="entry name" value="Prot_kinase_dom"/>
</dbReference>
<evidence type="ECO:0000313" key="6">
    <source>
        <dbReference type="Proteomes" id="UP000518605"/>
    </source>
</evidence>
<evidence type="ECO:0000259" key="3">
    <source>
        <dbReference type="PROSITE" id="PS50011"/>
    </source>
</evidence>
<dbReference type="InterPro" id="IPR000792">
    <property type="entry name" value="Tscrpt_reg_LuxR_C"/>
</dbReference>
<keyword evidence="1" id="KW-0805">Transcription regulation</keyword>
<evidence type="ECO:0000256" key="1">
    <source>
        <dbReference type="ARBA" id="ARBA00023015"/>
    </source>
</evidence>
<dbReference type="Gene3D" id="3.40.50.300">
    <property type="entry name" value="P-loop containing nucleotide triphosphate hydrolases"/>
    <property type="match status" value="1"/>
</dbReference>
<dbReference type="GO" id="GO:0005524">
    <property type="term" value="F:ATP binding"/>
    <property type="evidence" value="ECO:0007669"/>
    <property type="project" value="InterPro"/>
</dbReference>
<dbReference type="PROSITE" id="PS00622">
    <property type="entry name" value="HTH_LUXR_1"/>
    <property type="match status" value="1"/>
</dbReference>
<dbReference type="Pfam" id="PF13191">
    <property type="entry name" value="AAA_16"/>
    <property type="match status" value="1"/>
</dbReference>
<dbReference type="InterPro" id="IPR016032">
    <property type="entry name" value="Sig_transdc_resp-reg_C-effctor"/>
</dbReference>
<dbReference type="CDD" id="cd06170">
    <property type="entry name" value="LuxR_C_like"/>
    <property type="match status" value="1"/>
</dbReference>
<feature type="domain" description="Protein kinase" evidence="3">
    <location>
        <begin position="1"/>
        <end position="169"/>
    </location>
</feature>
<name>A0A7W5GC47_9BACL</name>
<reference evidence="5 6" key="1">
    <citation type="submission" date="2020-08" db="EMBL/GenBank/DDBJ databases">
        <title>Genomic Encyclopedia of Type Strains, Phase III (KMG-III): the genomes of soil and plant-associated and newly described type strains.</title>
        <authorList>
            <person name="Whitman W."/>
        </authorList>
    </citation>
    <scope>NUCLEOTIDE SEQUENCE [LARGE SCALE GENOMIC DNA]</scope>
    <source>
        <strain evidence="5 6">CECT 8234</strain>
    </source>
</reference>
<dbReference type="PRINTS" id="PR00038">
    <property type="entry name" value="HTHLUXR"/>
</dbReference>
<dbReference type="PROSITE" id="PS50043">
    <property type="entry name" value="HTH_LUXR_2"/>
    <property type="match status" value="1"/>
</dbReference>
<dbReference type="InterPro" id="IPR053159">
    <property type="entry name" value="Hybrid_Histidine_Kinase"/>
</dbReference>
<dbReference type="Gene3D" id="1.10.10.10">
    <property type="entry name" value="Winged helix-like DNA-binding domain superfamily/Winged helix DNA-binding domain"/>
    <property type="match status" value="1"/>
</dbReference>
<protein>
    <submittedName>
        <fullName evidence="5">Putative ATPase/DNA-binding CsgD family transcriptional regulator</fullName>
    </submittedName>
</protein>
<dbReference type="InterPro" id="IPR011009">
    <property type="entry name" value="Kinase-like_dom_sf"/>
</dbReference>